<dbReference type="PANTHER" id="PTHR46696:SF4">
    <property type="entry name" value="BIOTIN BIOSYNTHESIS CYTOCHROME P450"/>
    <property type="match status" value="1"/>
</dbReference>
<comment type="cofactor">
    <cofactor evidence="1">
        <name>heme</name>
        <dbReference type="ChEBI" id="CHEBI:30413"/>
    </cofactor>
</comment>
<keyword evidence="7 8" id="KW-0503">Monooxygenase</keyword>
<evidence type="ECO:0000256" key="3">
    <source>
        <dbReference type="ARBA" id="ARBA00022617"/>
    </source>
</evidence>
<dbReference type="SUPFAM" id="SSF48264">
    <property type="entry name" value="Cytochrome P450"/>
    <property type="match status" value="1"/>
</dbReference>
<keyword evidence="3 8" id="KW-0349">Heme</keyword>
<dbReference type="Pfam" id="PF00067">
    <property type="entry name" value="p450"/>
    <property type="match status" value="1"/>
</dbReference>
<keyword evidence="4 8" id="KW-0479">Metal-binding</keyword>
<evidence type="ECO:0000313" key="9">
    <source>
        <dbReference type="EMBL" id="AWT55639.1"/>
    </source>
</evidence>
<evidence type="ECO:0000256" key="7">
    <source>
        <dbReference type="ARBA" id="ARBA00023033"/>
    </source>
</evidence>
<keyword evidence="6 8" id="KW-0408">Iron</keyword>
<dbReference type="GO" id="GO:0036199">
    <property type="term" value="F:cholest-4-en-3-one 26-monooxygenase activity"/>
    <property type="evidence" value="ECO:0007669"/>
    <property type="project" value="TreeGrafter"/>
</dbReference>
<dbReference type="InterPro" id="IPR036396">
    <property type="entry name" value="Cyt_P450_sf"/>
</dbReference>
<evidence type="ECO:0000256" key="5">
    <source>
        <dbReference type="ARBA" id="ARBA00023002"/>
    </source>
</evidence>
<dbReference type="GO" id="GO:0005506">
    <property type="term" value="F:iron ion binding"/>
    <property type="evidence" value="ECO:0007669"/>
    <property type="project" value="InterPro"/>
</dbReference>
<organism evidence="9 10">
    <name type="scientific">Mycolicibacterium smegmatis (strain MKD8)</name>
    <name type="common">Mycobacterium smegmatis</name>
    <dbReference type="NCBI Taxonomy" id="1214915"/>
    <lineage>
        <taxon>Bacteria</taxon>
        <taxon>Bacillati</taxon>
        <taxon>Actinomycetota</taxon>
        <taxon>Actinomycetes</taxon>
        <taxon>Mycobacteriales</taxon>
        <taxon>Mycobacteriaceae</taxon>
        <taxon>Mycolicibacterium</taxon>
    </lineage>
</organism>
<dbReference type="GO" id="GO:0006707">
    <property type="term" value="P:cholesterol catabolic process"/>
    <property type="evidence" value="ECO:0007669"/>
    <property type="project" value="TreeGrafter"/>
</dbReference>
<dbReference type="GO" id="GO:0020037">
    <property type="term" value="F:heme binding"/>
    <property type="evidence" value="ECO:0007669"/>
    <property type="project" value="InterPro"/>
</dbReference>
<evidence type="ECO:0000256" key="4">
    <source>
        <dbReference type="ARBA" id="ARBA00022723"/>
    </source>
</evidence>
<name>A0A2U9PV03_MYCSE</name>
<dbReference type="EMBL" id="CP027541">
    <property type="protein sequence ID" value="AWT55639.1"/>
    <property type="molecule type" value="Genomic_DNA"/>
</dbReference>
<gene>
    <name evidence="9" type="ORF">D806_046820</name>
</gene>
<proteinExistence type="inferred from homology"/>
<sequence>MTDSTATDPAATTPDFDTVDYFTDQSLVPDPHPYFDHLRSKCPVVREPHYGVLAITSFEEATTVLKDTETFSSCIAVGGPFPPLPFTPEGDDITGQIEQHRTQLPMFEHMVTMDPPEHTNARSLLNRLLTPKRLKENEDFMWRLADECLDDFIDDGSCEFLKQYAKPFSLLVIADLLGVPEEDHDEFRHVLGAPRPGAIVGSLDGDQLAMNPLAWLDDKFVRYLEDRRKEPRDDVLTALATAKYPDGSTPEVIDVVRSATFLFAAGQETTTKLLSASLRVLGDRPDIQQALREDRSRIPTFVEEALRMDAPVKSQFRLAKKTTQLGGVDVPAGTTLMVCPGAVNRDPVRFEDPHTFSLDRKNVREHIAFGRGVHSCPGGPLARVEGRVSLERILDRMADIRIDEGHHGPADNRRYTYEPTYILRGLTDLHIKFEPVR</sequence>
<accession>A0A2U9PV03</accession>
<dbReference type="Gene3D" id="1.10.630.10">
    <property type="entry name" value="Cytochrome P450"/>
    <property type="match status" value="1"/>
</dbReference>
<reference evidence="10" key="2">
    <citation type="submission" date="2018-03" db="EMBL/GenBank/DDBJ databases">
        <authorList>
            <person name="Derbyshire K."/>
            <person name="Gray T.A."/>
            <person name="Champion M."/>
        </authorList>
    </citation>
    <scope>NUCLEOTIDE SEQUENCE [LARGE SCALE GENOMIC DNA]</scope>
    <source>
        <strain evidence="10">MKD8</strain>
    </source>
</reference>
<reference evidence="9 10" key="1">
    <citation type="journal article" date="2013" name="Genome Announc.">
        <title>Draft genome sequence of MKD8, a conjugal recipient Mycobacterium smegmatis strain.</title>
        <authorList>
            <person name="Gray T.A."/>
            <person name="Palumbo M.J."/>
            <person name="Derbyshire K.M."/>
        </authorList>
    </citation>
    <scope>NUCLEOTIDE SEQUENCE [LARGE SCALE GENOMIC DNA]</scope>
    <source>
        <strain evidence="9 10">MKD8</strain>
    </source>
</reference>
<evidence type="ECO:0000313" key="10">
    <source>
        <dbReference type="Proteomes" id="UP000011200"/>
    </source>
</evidence>
<evidence type="ECO:0000256" key="1">
    <source>
        <dbReference type="ARBA" id="ARBA00001971"/>
    </source>
</evidence>
<evidence type="ECO:0000256" key="8">
    <source>
        <dbReference type="RuleBase" id="RU000461"/>
    </source>
</evidence>
<evidence type="ECO:0000256" key="2">
    <source>
        <dbReference type="ARBA" id="ARBA00010617"/>
    </source>
</evidence>
<dbReference type="PANTHER" id="PTHR46696">
    <property type="entry name" value="P450, PUTATIVE (EUROFUNG)-RELATED"/>
    <property type="match status" value="1"/>
</dbReference>
<dbReference type="InterPro" id="IPR001128">
    <property type="entry name" value="Cyt_P450"/>
</dbReference>
<dbReference type="PRINTS" id="PR00359">
    <property type="entry name" value="BP450"/>
</dbReference>
<evidence type="ECO:0000256" key="6">
    <source>
        <dbReference type="ARBA" id="ARBA00023004"/>
    </source>
</evidence>
<dbReference type="PROSITE" id="PS00086">
    <property type="entry name" value="CYTOCHROME_P450"/>
    <property type="match status" value="1"/>
</dbReference>
<protein>
    <submittedName>
        <fullName evidence="9">Cytochrome p450</fullName>
    </submittedName>
</protein>
<dbReference type="AlphaFoldDB" id="A0A2U9PV03"/>
<dbReference type="Proteomes" id="UP000011200">
    <property type="component" value="Chromosome"/>
</dbReference>
<dbReference type="InterPro" id="IPR002397">
    <property type="entry name" value="Cyt_P450_B"/>
</dbReference>
<comment type="similarity">
    <text evidence="2 8">Belongs to the cytochrome P450 family.</text>
</comment>
<keyword evidence="5 8" id="KW-0560">Oxidoreductase</keyword>
<dbReference type="RefSeq" id="WP_003896182.1">
    <property type="nucleotide sequence ID" value="NZ_CP027541.1"/>
</dbReference>
<dbReference type="GO" id="GO:0008395">
    <property type="term" value="F:steroid hydroxylase activity"/>
    <property type="evidence" value="ECO:0007669"/>
    <property type="project" value="TreeGrafter"/>
</dbReference>
<dbReference type="InterPro" id="IPR017972">
    <property type="entry name" value="Cyt_P450_CS"/>
</dbReference>